<dbReference type="Proteomes" id="UP000481153">
    <property type="component" value="Unassembled WGS sequence"/>
</dbReference>
<name>A0A6G0XSJ6_9STRA</name>
<dbReference type="AlphaFoldDB" id="A0A6G0XSJ6"/>
<reference evidence="2 3" key="1">
    <citation type="submission" date="2019-07" db="EMBL/GenBank/DDBJ databases">
        <title>Genomics analysis of Aphanomyces spp. identifies a new class of oomycete effector associated with host adaptation.</title>
        <authorList>
            <person name="Gaulin E."/>
        </authorList>
    </citation>
    <scope>NUCLEOTIDE SEQUENCE [LARGE SCALE GENOMIC DNA]</scope>
    <source>
        <strain evidence="2 3">ATCC 201684</strain>
    </source>
</reference>
<dbReference type="EMBL" id="VJMJ01000017">
    <property type="protein sequence ID" value="KAF0743379.1"/>
    <property type="molecule type" value="Genomic_DNA"/>
</dbReference>
<evidence type="ECO:0000256" key="1">
    <source>
        <dbReference type="SAM" id="MobiDB-lite"/>
    </source>
</evidence>
<evidence type="ECO:0000313" key="2">
    <source>
        <dbReference type="EMBL" id="KAF0743379.1"/>
    </source>
</evidence>
<keyword evidence="3" id="KW-1185">Reference proteome</keyword>
<accession>A0A6G0XSJ6</accession>
<organism evidence="2 3">
    <name type="scientific">Aphanomyces euteiches</name>
    <dbReference type="NCBI Taxonomy" id="100861"/>
    <lineage>
        <taxon>Eukaryota</taxon>
        <taxon>Sar</taxon>
        <taxon>Stramenopiles</taxon>
        <taxon>Oomycota</taxon>
        <taxon>Saprolegniomycetes</taxon>
        <taxon>Saprolegniales</taxon>
        <taxon>Verrucalvaceae</taxon>
        <taxon>Aphanomyces</taxon>
    </lineage>
</organism>
<protein>
    <submittedName>
        <fullName evidence="2">Uncharacterized protein</fullName>
    </submittedName>
</protein>
<evidence type="ECO:0000313" key="3">
    <source>
        <dbReference type="Proteomes" id="UP000481153"/>
    </source>
</evidence>
<feature type="compositionally biased region" description="Basic residues" evidence="1">
    <location>
        <begin position="316"/>
        <end position="330"/>
    </location>
</feature>
<dbReference type="VEuPathDB" id="FungiDB:AeMF1_000705"/>
<sequence length="496" mass="56903">MSKHEAFACKAREKKKKAASRITLVLPNASSLSRLSPSKVIHADESLVRLQGHVTQTITKIKAKLTDAGTSFVTRLTSSRRHILKRTRLPPKLAQHISSARRFFHKVTSKSKQAVQAIADKINVPQSIAKPLRQFSYLANKLVLSKIPTIKVLDKLKKFAKLFLSRPDASRTSRSQELLERFVRSWVSRVKARLAARDYAGKVRAEVTDEVMRLLDTTTSGFVAKLQAVAHRERSNAALVIQHRWKHAKARWRQREMDQARVVFALRLAGRRLICRHMAESVVASAIKHAKGRLAVRTLQSHWRGRSTRERLKREARAKRRRREIQRQKKIVQQASPAHRREELLLATLKRVWAREDFIPAMPRKHRHMFSMAARPTLDPIAPRTPPNGHEQHGLHRINMTKWQKLKGHVNPKRCWVAIPIHVHEHAQKATLAPLQSPSQQPSKQQRKYYDLSYDWVPGTLLEDPPSSPLTFQEKVRQLQASGQLKQLAKSQSSLL</sequence>
<dbReference type="PROSITE" id="PS50096">
    <property type="entry name" value="IQ"/>
    <property type="match status" value="1"/>
</dbReference>
<gene>
    <name evidence="2" type="ORF">Ae201684_001854</name>
</gene>
<proteinExistence type="predicted"/>
<comment type="caution">
    <text evidence="2">The sequence shown here is derived from an EMBL/GenBank/DDBJ whole genome shotgun (WGS) entry which is preliminary data.</text>
</comment>
<feature type="region of interest" description="Disordered" evidence="1">
    <location>
        <begin position="314"/>
        <end position="336"/>
    </location>
</feature>